<sequence>MRKYNKTFITVVVFCSILMIQIIPVALGASSSYLNVKLSDYTAYIDGVKLPVYSVNGNLMINLNHLNYYGFKVSSSDTTVLCYRDASRQITGIPKSQWATKYNVVSIKPRNKCYLNGKEIPVLYLNNQPFIFLNELYEDNIVKVNGKNVNITLGIVDGLQKTQKSLEQMDYMIKILNLDTDITEYSVAYIYYDPITKLTMVNFADNVLDIFEEKAEKNYTLLQMYVVLCKHYPEGSYTQELYINEDWKKWSDYYIKQDYINKLKFIYSLYQKANGNSPVYVIGAEVKEASIGYPQAELKIFNFSAMPIDAVEVSFKCYNLFDQPALNESQSNQFVGIKQKISIPAFDSSVVSFDLTRYPSAGKIKNVLIRKVHFIDNKIWINPATGNSKKL</sequence>
<evidence type="ECO:0000313" key="1">
    <source>
        <dbReference type="EMBL" id="AEM74926.1"/>
    </source>
</evidence>
<evidence type="ECO:0008006" key="3">
    <source>
        <dbReference type="Google" id="ProtNLM"/>
    </source>
</evidence>
<dbReference type="EMBL" id="CP003001">
    <property type="protein sequence ID" value="AEM74926.1"/>
    <property type="molecule type" value="Genomic_DNA"/>
</dbReference>
<gene>
    <name evidence="1" type="ORF">Calla_2399</name>
</gene>
<evidence type="ECO:0000313" key="2">
    <source>
        <dbReference type="Proteomes" id="UP000009257"/>
    </source>
</evidence>
<accession>G2PYK7</accession>
<dbReference type="HOGENOM" id="CLU_637252_0_0_9"/>
<dbReference type="Proteomes" id="UP000009257">
    <property type="component" value="Chromosome"/>
</dbReference>
<dbReference type="RefSeq" id="WP_014043374.1">
    <property type="nucleotide sequence ID" value="NC_015949.1"/>
</dbReference>
<organism evidence="1 2">
    <name type="scientific">Caldicellulosiruptor acetigenus 6A</name>
    <dbReference type="NCBI Taxonomy" id="632516"/>
    <lineage>
        <taxon>Bacteria</taxon>
        <taxon>Bacillati</taxon>
        <taxon>Bacillota</taxon>
        <taxon>Bacillota incertae sedis</taxon>
        <taxon>Caldicellulosiruptorales</taxon>
        <taxon>Caldicellulosiruptoraceae</taxon>
        <taxon>Caldicellulosiruptor</taxon>
    </lineage>
</organism>
<protein>
    <recommendedName>
        <fullName evidence="3">Copper amine oxidase domain protein</fullName>
    </recommendedName>
</protein>
<proteinExistence type="predicted"/>
<reference evidence="1 2" key="1">
    <citation type="submission" date="2011-08" db="EMBL/GenBank/DDBJ databases">
        <title>Complete sequence of Caldicellulosiruptor lactoaceticus 6A.</title>
        <authorList>
            <consortium name="US DOE Joint Genome Institute"/>
            <person name="Lucas S."/>
            <person name="Han J."/>
            <person name="Lapidus A."/>
            <person name="Cheng J.-F."/>
            <person name="Goodwin L."/>
            <person name="Pitluck S."/>
            <person name="Peters L."/>
            <person name="Davenport K."/>
            <person name="Detter J.C."/>
            <person name="Han C."/>
            <person name="Tapia R."/>
            <person name="Land M."/>
            <person name="Hauser L."/>
            <person name="Kyrpides N."/>
            <person name="Ivanova N."/>
            <person name="Ovchinnikova G."/>
            <person name="Pagani I."/>
            <person name="Blumer-Schuette S.E."/>
            <person name="Kelly R.M."/>
            <person name="Woyke T."/>
        </authorList>
    </citation>
    <scope>NUCLEOTIDE SEQUENCE [LARGE SCALE GENOMIC DNA]</scope>
    <source>
        <strain evidence="1 2">6A</strain>
    </source>
</reference>
<dbReference type="KEGG" id="clc:Calla_2399"/>
<dbReference type="AlphaFoldDB" id="G2PYK7"/>
<name>G2PYK7_9FIRM</name>